<keyword evidence="3" id="KW-0067">ATP-binding</keyword>
<reference evidence="6" key="1">
    <citation type="journal article" date="2020" name="mSystems">
        <title>Genome- and Community-Level Interaction Insights into Carbon Utilization and Element Cycling Functions of Hydrothermarchaeota in Hydrothermal Sediment.</title>
        <authorList>
            <person name="Zhou Z."/>
            <person name="Liu Y."/>
            <person name="Xu W."/>
            <person name="Pan J."/>
            <person name="Luo Z.H."/>
            <person name="Li M."/>
        </authorList>
    </citation>
    <scope>NUCLEOTIDE SEQUENCE [LARGE SCALE GENOMIC DNA]</scope>
    <source>
        <strain evidence="6">SpSt-780</strain>
    </source>
</reference>
<accession>A0A7C4Y5V8</accession>
<dbReference type="Gene3D" id="3.40.50.300">
    <property type="entry name" value="P-loop containing nucleotide triphosphate hydrolases"/>
    <property type="match status" value="1"/>
</dbReference>
<dbReference type="InterPro" id="IPR007831">
    <property type="entry name" value="T2SS_GspE_N"/>
</dbReference>
<dbReference type="InterPro" id="IPR027417">
    <property type="entry name" value="P-loop_NTPase"/>
</dbReference>
<keyword evidence="2" id="KW-0547">Nucleotide-binding</keyword>
<dbReference type="Pfam" id="PF00072">
    <property type="entry name" value="Response_reg"/>
    <property type="match status" value="2"/>
</dbReference>
<dbReference type="GO" id="GO:0005886">
    <property type="term" value="C:plasma membrane"/>
    <property type="evidence" value="ECO:0007669"/>
    <property type="project" value="TreeGrafter"/>
</dbReference>
<sequence>MEKPLILSVDDDENIRKLIERILTNNGYEVLTASSGKDAFIIIEKRKPDLILLDINMPEMEGYEVCSRLQENEETKNIPVIFVSTLSGEQDKAKAFASGGVDYLTKPIQKEALLEKVRLHLKTKERWEEMQKEFVPLSPTIPHFDFNKFMNHLFEQLNISQDKRNKLSNIQSSQIYSFTNEIGVTNEQIAKLISEFSELPYAPFINPDDVQLGILSVPFCKKNFVVPVKDEAGNLAFVITNPFDQELMNLLSKAAGRDRTFKIIITEPENIELLFKDKTTLSEEIKVNPLEEDREDNRIIRELSVKDVESEAELQSVVYLANNILKKAVLARANDIHIEPKQMNTVVRFRVDGDLRDVMSLRNETAVRVITRFKAIGGLDIAERRKPQDGSLSATINNKSFKLRLATTSTPHGESIIIRMLEQDAKPKTLKELGLNDEQIKIMTEIINRTQGLILVVGPTGSGKTTTIYSFLSLIDCQIHSLMTVEDPIEYRIPLANQQEVNEKAGITFESLLRSAVRQDPDILFLGEIRDPYSAKMAVNFASTGHLTISTLHTNNSSSAIFRLERLEVDRSAMADAIICIIAQRLIKKLCPYCKKIVPPSPEEREMLLRFTNDIPSEVAHPAGCVKCNYTGYYGREGVYEIMRFDPQISAMLRSNAPVSEIREFIRKRGDYLISNHGMEKIRNLVCSPKDVYEKVLVDDMVQIERESEKKIEIQETPKLKVQEETPSSEKQILVVEDDKDTQVLITRSLENSGYKVTIAEDGTDALYYLGKRKFDLILSDVNMPLLDGFKLLEVKKQKGIETPVIFLTSRTSEEDEAKGLELGAEDYIKKPIQKDLLLLRIKKILGR</sequence>
<feature type="domain" description="Response regulatory" evidence="5">
    <location>
        <begin position="732"/>
        <end position="846"/>
    </location>
</feature>
<comment type="similarity">
    <text evidence="1">Belongs to the GSP E family.</text>
</comment>
<gene>
    <name evidence="6" type="ORF">ENV67_07270</name>
</gene>
<evidence type="ECO:0000259" key="5">
    <source>
        <dbReference type="PROSITE" id="PS50110"/>
    </source>
</evidence>
<dbReference type="GO" id="GO:0016887">
    <property type="term" value="F:ATP hydrolysis activity"/>
    <property type="evidence" value="ECO:0007669"/>
    <property type="project" value="TreeGrafter"/>
</dbReference>
<evidence type="ECO:0000256" key="1">
    <source>
        <dbReference type="ARBA" id="ARBA00006611"/>
    </source>
</evidence>
<dbReference type="Gene3D" id="3.30.450.90">
    <property type="match status" value="1"/>
</dbReference>
<keyword evidence="4" id="KW-0597">Phosphoprotein</keyword>
<dbReference type="EMBL" id="DTHG01000090">
    <property type="protein sequence ID" value="HGW92321.1"/>
    <property type="molecule type" value="Genomic_DNA"/>
</dbReference>
<evidence type="ECO:0000256" key="3">
    <source>
        <dbReference type="ARBA" id="ARBA00022840"/>
    </source>
</evidence>
<dbReference type="PANTHER" id="PTHR30258:SF2">
    <property type="entry name" value="COMG OPERON PROTEIN 1"/>
    <property type="match status" value="1"/>
</dbReference>
<dbReference type="InterPro" id="IPR003593">
    <property type="entry name" value="AAA+_ATPase"/>
</dbReference>
<dbReference type="CDD" id="cd01129">
    <property type="entry name" value="PulE-GspE-like"/>
    <property type="match status" value="1"/>
</dbReference>
<dbReference type="Gene3D" id="3.40.50.2300">
    <property type="match status" value="2"/>
</dbReference>
<dbReference type="Pfam" id="PF05157">
    <property type="entry name" value="MshEN"/>
    <property type="match status" value="1"/>
</dbReference>
<name>A0A7C4Y5V8_UNCW3</name>
<comment type="caution">
    <text evidence="6">The sequence shown here is derived from an EMBL/GenBank/DDBJ whole genome shotgun (WGS) entry which is preliminary data.</text>
</comment>
<protein>
    <submittedName>
        <fullName evidence="6">Response regulator</fullName>
    </submittedName>
</protein>
<dbReference type="SUPFAM" id="SSF160246">
    <property type="entry name" value="EspE N-terminal domain-like"/>
    <property type="match status" value="1"/>
</dbReference>
<organism evidence="6">
    <name type="scientific">candidate division WOR-3 bacterium</name>
    <dbReference type="NCBI Taxonomy" id="2052148"/>
    <lineage>
        <taxon>Bacteria</taxon>
        <taxon>Bacteria division WOR-3</taxon>
    </lineage>
</organism>
<dbReference type="SUPFAM" id="SSF52172">
    <property type="entry name" value="CheY-like"/>
    <property type="match status" value="2"/>
</dbReference>
<dbReference type="AlphaFoldDB" id="A0A7C4Y5V8"/>
<dbReference type="SMART" id="SM00448">
    <property type="entry name" value="REC"/>
    <property type="match status" value="2"/>
</dbReference>
<dbReference type="Pfam" id="PF00437">
    <property type="entry name" value="T2SSE"/>
    <property type="match status" value="1"/>
</dbReference>
<dbReference type="InterPro" id="IPR037257">
    <property type="entry name" value="T2SS_E_N_sf"/>
</dbReference>
<dbReference type="GO" id="GO:0000160">
    <property type="term" value="P:phosphorelay signal transduction system"/>
    <property type="evidence" value="ECO:0007669"/>
    <property type="project" value="InterPro"/>
</dbReference>
<dbReference type="PANTHER" id="PTHR30258">
    <property type="entry name" value="TYPE II SECRETION SYSTEM PROTEIN GSPE-RELATED"/>
    <property type="match status" value="1"/>
</dbReference>
<feature type="modified residue" description="4-aspartylphosphate" evidence="4">
    <location>
        <position position="781"/>
    </location>
</feature>
<feature type="domain" description="Response regulatory" evidence="5">
    <location>
        <begin position="5"/>
        <end position="121"/>
    </location>
</feature>
<dbReference type="InterPro" id="IPR001482">
    <property type="entry name" value="T2SS/T4SS_dom"/>
</dbReference>
<dbReference type="PROSITE" id="PS50110">
    <property type="entry name" value="RESPONSE_REGULATORY"/>
    <property type="match status" value="2"/>
</dbReference>
<evidence type="ECO:0000256" key="4">
    <source>
        <dbReference type="PROSITE-ProRule" id="PRU00169"/>
    </source>
</evidence>
<dbReference type="SMART" id="SM00382">
    <property type="entry name" value="AAA"/>
    <property type="match status" value="1"/>
</dbReference>
<dbReference type="InterPro" id="IPR011006">
    <property type="entry name" value="CheY-like_superfamily"/>
</dbReference>
<evidence type="ECO:0000313" key="6">
    <source>
        <dbReference type="EMBL" id="HGW92321.1"/>
    </source>
</evidence>
<dbReference type="SUPFAM" id="SSF52540">
    <property type="entry name" value="P-loop containing nucleoside triphosphate hydrolases"/>
    <property type="match status" value="1"/>
</dbReference>
<proteinExistence type="inferred from homology"/>
<dbReference type="GO" id="GO:0005524">
    <property type="term" value="F:ATP binding"/>
    <property type="evidence" value="ECO:0007669"/>
    <property type="project" value="UniProtKB-KW"/>
</dbReference>
<evidence type="ECO:0000256" key="2">
    <source>
        <dbReference type="ARBA" id="ARBA00022741"/>
    </source>
</evidence>
<dbReference type="InterPro" id="IPR001789">
    <property type="entry name" value="Sig_transdc_resp-reg_receiver"/>
</dbReference>
<feature type="modified residue" description="4-aspartylphosphate" evidence="4">
    <location>
        <position position="54"/>
    </location>
</feature>